<organism evidence="1 2">
    <name type="scientific">Bacillus phage Hakuna</name>
    <dbReference type="NCBI Taxonomy" id="1486659"/>
    <lineage>
        <taxon>Viruses</taxon>
        <taxon>Duplodnaviria</taxon>
        <taxon>Heunggongvirae</taxon>
        <taxon>Uroviricota</taxon>
        <taxon>Caudoviricetes</taxon>
        <taxon>Herelleviridae</taxon>
        <taxon>Bastillevirinae</taxon>
        <taxon>Wphvirus</taxon>
        <taxon>Wphvirus hakuna</taxon>
    </lineage>
</organism>
<protein>
    <submittedName>
        <fullName evidence="1">Uncharacterized protein</fullName>
    </submittedName>
</protein>
<dbReference type="KEGG" id="vg:19526058"/>
<accession>A0A024B1M7</accession>
<evidence type="ECO:0000313" key="1">
    <source>
        <dbReference type="EMBL" id="AHZ10076.1"/>
    </source>
</evidence>
<dbReference type="Proteomes" id="UP000026900">
    <property type="component" value="Segment"/>
</dbReference>
<dbReference type="GeneID" id="19526058"/>
<reference evidence="2" key="1">
    <citation type="submission" date="2014-09" db="EMBL/GenBank/DDBJ databases">
        <authorList>
            <person name="Sauder A.B."/>
            <person name="McKenzie Q.R."/>
            <person name="Temple L.M."/>
            <person name="Alexis B.K."/>
            <person name="Al-Atrache Z."/>
            <person name="Lewis L.O."/>
            <person name="Loesser-Casey K.E."/>
            <person name="Mitchell K.J."/>
        </authorList>
    </citation>
    <scope>NUCLEOTIDE SEQUENCE [LARGE SCALE GENOMIC DNA]</scope>
</reference>
<dbReference type="RefSeq" id="YP_009036507.1">
    <property type="nucleotide sequence ID" value="NC_024213.1"/>
</dbReference>
<sequence>MLKVTSELLDIQVKEAYKLHGVTDVQNDQTFREFIQESEKEFGMAPRNLDSLTDDELNNYSDFLDELWNK</sequence>
<proteinExistence type="predicted"/>
<dbReference type="EMBL" id="KJ489399">
    <property type="protein sequence ID" value="AHZ10076.1"/>
    <property type="molecule type" value="Genomic_DNA"/>
</dbReference>
<keyword evidence="2" id="KW-1185">Reference proteome</keyword>
<evidence type="ECO:0000313" key="2">
    <source>
        <dbReference type="Proteomes" id="UP000026900"/>
    </source>
</evidence>
<name>A0A024B1M7_9CAUD</name>